<dbReference type="Proteomes" id="UP000247702">
    <property type="component" value="Unassembled WGS sequence"/>
</dbReference>
<reference evidence="1 2" key="1">
    <citation type="submission" date="2017-11" db="EMBL/GenBank/DDBJ databases">
        <title>The genome of Rhizophagus clarus HR1 reveals common genetic basis of auxotrophy among arbuscular mycorrhizal fungi.</title>
        <authorList>
            <person name="Kobayashi Y."/>
        </authorList>
    </citation>
    <scope>NUCLEOTIDE SEQUENCE [LARGE SCALE GENOMIC DNA]</scope>
    <source>
        <strain evidence="1 2">HR1</strain>
    </source>
</reference>
<evidence type="ECO:0000313" key="2">
    <source>
        <dbReference type="Proteomes" id="UP000247702"/>
    </source>
</evidence>
<keyword evidence="2" id="KW-1185">Reference proteome</keyword>
<dbReference type="AlphaFoldDB" id="A0A2Z6RDI4"/>
<comment type="caution">
    <text evidence="1">The sequence shown here is derived from an EMBL/GenBank/DDBJ whole genome shotgun (WGS) entry which is preliminary data.</text>
</comment>
<proteinExistence type="predicted"/>
<gene>
    <name evidence="1" type="ORF">RclHR1_00340003</name>
</gene>
<sequence length="144" mass="16695">MLKNINPESNTRISGVFLFGLHLKSVQQNRKKVKKRSLKSVDNVSCSTLIKKAKIVTKWTLNNFTNISKLYYSPKDQSILEEIQFSIKDYRFKVKIRDENTTVKKQKNKAIVMAIDKGQISQDAYRDLAAIESELPREWTISDQ</sequence>
<evidence type="ECO:0000313" key="1">
    <source>
        <dbReference type="EMBL" id="GBB99012.1"/>
    </source>
</evidence>
<accession>A0A2Z6RDI4</accession>
<protein>
    <submittedName>
        <fullName evidence="1">Uncharacterized protein</fullName>
    </submittedName>
</protein>
<dbReference type="EMBL" id="BEXD01002668">
    <property type="protein sequence ID" value="GBB99012.1"/>
    <property type="molecule type" value="Genomic_DNA"/>
</dbReference>
<organism evidence="1 2">
    <name type="scientific">Rhizophagus clarus</name>
    <dbReference type="NCBI Taxonomy" id="94130"/>
    <lineage>
        <taxon>Eukaryota</taxon>
        <taxon>Fungi</taxon>
        <taxon>Fungi incertae sedis</taxon>
        <taxon>Mucoromycota</taxon>
        <taxon>Glomeromycotina</taxon>
        <taxon>Glomeromycetes</taxon>
        <taxon>Glomerales</taxon>
        <taxon>Glomeraceae</taxon>
        <taxon>Rhizophagus</taxon>
    </lineage>
</organism>
<dbReference type="STRING" id="94130.A0A2Z6RDI4"/>
<name>A0A2Z6RDI4_9GLOM</name>